<dbReference type="PANTHER" id="PTHR43630:SF2">
    <property type="entry name" value="GLYCOSYLTRANSFERASE"/>
    <property type="match status" value="1"/>
</dbReference>
<dbReference type="GO" id="GO:0016740">
    <property type="term" value="F:transferase activity"/>
    <property type="evidence" value="ECO:0007669"/>
    <property type="project" value="UniProtKB-KW"/>
</dbReference>
<dbReference type="OrthoDB" id="9815923at2"/>
<dbReference type="InterPro" id="IPR029044">
    <property type="entry name" value="Nucleotide-diphossugar_trans"/>
</dbReference>
<proteinExistence type="inferred from homology"/>
<feature type="compositionally biased region" description="Basic and acidic residues" evidence="2">
    <location>
        <begin position="277"/>
        <end position="288"/>
    </location>
</feature>
<keyword evidence="5" id="KW-1185">Reference proteome</keyword>
<evidence type="ECO:0000259" key="3">
    <source>
        <dbReference type="Pfam" id="PF00535"/>
    </source>
</evidence>
<evidence type="ECO:0000256" key="1">
    <source>
        <dbReference type="ARBA" id="ARBA00038494"/>
    </source>
</evidence>
<dbReference type="SUPFAM" id="SSF53448">
    <property type="entry name" value="Nucleotide-diphospho-sugar transferases"/>
    <property type="match status" value="1"/>
</dbReference>
<evidence type="ECO:0000313" key="4">
    <source>
        <dbReference type="EMBL" id="SEQ02052.1"/>
    </source>
</evidence>
<dbReference type="RefSeq" id="WP_093282700.1">
    <property type="nucleotide sequence ID" value="NZ_FOFS01000003.1"/>
</dbReference>
<dbReference type="EMBL" id="FOFS01000003">
    <property type="protein sequence ID" value="SEQ02052.1"/>
    <property type="molecule type" value="Genomic_DNA"/>
</dbReference>
<gene>
    <name evidence="4" type="ORF">SAMN04488038_10396</name>
</gene>
<dbReference type="CDD" id="cd02511">
    <property type="entry name" value="Beta4Glucosyltransferase"/>
    <property type="match status" value="1"/>
</dbReference>
<feature type="domain" description="Glycosyltransferase 2-like" evidence="3">
    <location>
        <begin position="24"/>
        <end position="109"/>
    </location>
</feature>
<sequence length="294" mass="33553">MTTSLPEPDPRPLAARAPRRHSLSVLMICRDEADRIEAALRSVAGWADQILVLDSGSRDGTVDIARRYSSEVYQTDWPGFGPQRQRALRLCRGDYVLTVDADEEVTPQLRAEIDAELSAQTPRCAVYLIRWQPIFMGRPLRFGRFQAPQLRLFRRQGAEYPQAQVHEKLRRPPGAVGVLRGRLRHDSFRDYRHVVDKHTQYAWLLAQEKHARGERASLEFALLRGLGEFLMQYLLRGALLDGRRGLLMSAIQAQYAFHKYAALWSLRASGAAPRAEFMPDKRQRRETATPDAPP</sequence>
<keyword evidence="4" id="KW-0808">Transferase</keyword>
<organism evidence="4 5">
    <name type="scientific">Solimonas aquatica</name>
    <dbReference type="NCBI Taxonomy" id="489703"/>
    <lineage>
        <taxon>Bacteria</taxon>
        <taxon>Pseudomonadati</taxon>
        <taxon>Pseudomonadota</taxon>
        <taxon>Gammaproteobacteria</taxon>
        <taxon>Nevskiales</taxon>
        <taxon>Nevskiaceae</taxon>
        <taxon>Solimonas</taxon>
    </lineage>
</organism>
<dbReference type="PANTHER" id="PTHR43630">
    <property type="entry name" value="POLY-BETA-1,6-N-ACETYL-D-GLUCOSAMINE SYNTHASE"/>
    <property type="match status" value="1"/>
</dbReference>
<dbReference type="Proteomes" id="UP000199233">
    <property type="component" value="Unassembled WGS sequence"/>
</dbReference>
<dbReference type="Gene3D" id="3.90.550.10">
    <property type="entry name" value="Spore Coat Polysaccharide Biosynthesis Protein SpsA, Chain A"/>
    <property type="match status" value="1"/>
</dbReference>
<dbReference type="STRING" id="489703.SAMN04488038_10396"/>
<dbReference type="InterPro" id="IPR001173">
    <property type="entry name" value="Glyco_trans_2-like"/>
</dbReference>
<dbReference type="AlphaFoldDB" id="A0A1H9CLF9"/>
<evidence type="ECO:0000256" key="2">
    <source>
        <dbReference type="SAM" id="MobiDB-lite"/>
    </source>
</evidence>
<evidence type="ECO:0000313" key="5">
    <source>
        <dbReference type="Proteomes" id="UP000199233"/>
    </source>
</evidence>
<accession>A0A1H9CLF9</accession>
<name>A0A1H9CLF9_9GAMM</name>
<feature type="region of interest" description="Disordered" evidence="2">
    <location>
        <begin position="275"/>
        <end position="294"/>
    </location>
</feature>
<dbReference type="Pfam" id="PF00535">
    <property type="entry name" value="Glycos_transf_2"/>
    <property type="match status" value="1"/>
</dbReference>
<protein>
    <submittedName>
        <fullName evidence="4">Glycosyltransferase involved in cell wall bisynthesis</fullName>
    </submittedName>
</protein>
<comment type="similarity">
    <text evidence="1">Belongs to the glycosyltransferase 2 family. WaaE/KdtX subfamily.</text>
</comment>
<reference evidence="4 5" key="1">
    <citation type="submission" date="2016-10" db="EMBL/GenBank/DDBJ databases">
        <authorList>
            <person name="de Groot N.N."/>
        </authorList>
    </citation>
    <scope>NUCLEOTIDE SEQUENCE [LARGE SCALE GENOMIC DNA]</scope>
    <source>
        <strain evidence="4 5">DSM 25927</strain>
    </source>
</reference>